<dbReference type="VEuPathDB" id="GiardiaDB:SS50377_22244"/>
<evidence type="ECO:0000313" key="2">
    <source>
        <dbReference type="EMBL" id="EST42264.1"/>
    </source>
</evidence>
<protein>
    <submittedName>
        <fullName evidence="2">Uncharacterized protein</fullName>
    </submittedName>
</protein>
<name>V6LNF6_9EUKA</name>
<reference evidence="2 3" key="1">
    <citation type="journal article" date="2014" name="PLoS Genet.">
        <title>The Genome of Spironucleus salmonicida Highlights a Fish Pathogen Adapted to Fluctuating Environments.</title>
        <authorList>
            <person name="Xu F."/>
            <person name="Jerlstrom-Hultqvist J."/>
            <person name="Einarsson E."/>
            <person name="Astvaldsson A."/>
            <person name="Svard S.G."/>
            <person name="Andersson J.O."/>
        </authorList>
    </citation>
    <scope>NUCLEOTIDE SEQUENCE</scope>
    <source>
        <strain evidence="3">ATCC 50377</strain>
    </source>
</reference>
<evidence type="ECO:0000256" key="1">
    <source>
        <dbReference type="SAM" id="Coils"/>
    </source>
</evidence>
<dbReference type="EMBL" id="KI546166">
    <property type="protein sequence ID" value="EST42264.1"/>
    <property type="molecule type" value="Genomic_DNA"/>
</dbReference>
<organism evidence="2">
    <name type="scientific">Spironucleus salmonicida</name>
    <dbReference type="NCBI Taxonomy" id="348837"/>
    <lineage>
        <taxon>Eukaryota</taxon>
        <taxon>Metamonada</taxon>
        <taxon>Diplomonadida</taxon>
        <taxon>Hexamitidae</taxon>
        <taxon>Hexamitinae</taxon>
        <taxon>Spironucleus</taxon>
    </lineage>
</organism>
<dbReference type="EMBL" id="AUWU02000003">
    <property type="protein sequence ID" value="KAH0574629.1"/>
    <property type="molecule type" value="Genomic_DNA"/>
</dbReference>
<keyword evidence="4" id="KW-1185">Reference proteome</keyword>
<sequence>MIKQPKPKLLQKSVLSLEQSLIHTSKNIDEMEIMTVKDHIIDLTNDLSLKHLQSQVPQYEQTQNVQNQSLYVENFKILEESLRFKTGANQEISSIKKQLKLLEREFESQIKLNQLSSDATNNQVKNIFMDIINIMEHLQKCEKLIKQRDKRYIQSTYKQSVDLRIIKRVLQKSGLFAEYISGNKEKYIDKSKLRTQSGYQNSEVDELKVKVKQFSVQVFTLQEQVKFIRDSLGQKSEIMKDLFQQKLREQYNELTDQININQRSQEEFLTFYNQKVEQQQEFLNELQSKQQSSYLQEQTQRQEITELLKNIQQKCELDLKQVKSAQKEQEQSLFANKTYIQELQVEKQQQSNSITKLQKQADTLFRMNKDYIDDFNNFVQTSQIHQLQIKIESYQDALEKYEIKMQLIQAQNDHLIKQHNQQTDKINQFQIENKQLQFDQQQVLNKQILQYSDMVQQLNSTKDSFSIDNFNQMISTRVQSDILPYQHNVEAVKQQLISQKEQSNLYDKKLINLTSDIQSINDEITNLKNFSISENEIIGESSRFDFKDIKEIKQHQRLQSSVIQSQRKMIDDIQTNNQHQKQAFQTQVNSVQVVIQSAKRQIKNEIKDLIILKEDITKKYKDIKKIEIQAEKSEQDISGLVLDIERCKIKIDDLQKKETILDGALVNTNYTIQNFVETTTEMQNIQLNEFRAILINQSSQLQNLTESSSLLKNELSKCISQIEDIQFFTNQAFAQVQNTSSADERITEAMQIYEDTIKKQNKQINKIQLQIQHQLDLNTNSQQSFQELQTKINSLALNIQITEKIPQLISNFGFLQKQFERIQKELTLNK</sequence>
<feature type="coiled-coil region" evidence="1">
    <location>
        <begin position="244"/>
        <end position="360"/>
    </location>
</feature>
<dbReference type="Proteomes" id="UP000018208">
    <property type="component" value="Unassembled WGS sequence"/>
</dbReference>
<reference evidence="3" key="2">
    <citation type="submission" date="2020-12" db="EMBL/GenBank/DDBJ databases">
        <title>New Spironucleus salmonicida genome in near-complete chromosomes.</title>
        <authorList>
            <person name="Xu F."/>
            <person name="Kurt Z."/>
            <person name="Jimenez-Gonzalez A."/>
            <person name="Astvaldsson A."/>
            <person name="Andersson J.O."/>
            <person name="Svard S.G."/>
        </authorList>
    </citation>
    <scope>NUCLEOTIDE SEQUENCE</scope>
    <source>
        <strain evidence="3">ATCC 50377</strain>
    </source>
</reference>
<accession>V6LNF6</accession>
<keyword evidence="1" id="KW-0175">Coiled coil</keyword>
<gene>
    <name evidence="2" type="ORF">SS50377_18564</name>
    <name evidence="3" type="ORF">SS50377_22244</name>
</gene>
<evidence type="ECO:0000313" key="4">
    <source>
        <dbReference type="Proteomes" id="UP000018208"/>
    </source>
</evidence>
<dbReference type="AlphaFoldDB" id="V6LNF6"/>
<proteinExistence type="predicted"/>
<feature type="coiled-coil region" evidence="1">
    <location>
        <begin position="384"/>
        <end position="418"/>
    </location>
</feature>
<evidence type="ECO:0000313" key="3">
    <source>
        <dbReference type="EMBL" id="KAH0574629.1"/>
    </source>
</evidence>